<reference evidence="7 8" key="1">
    <citation type="journal article" date="2020" name="Microbiol. Resour. Announc.">
        <title>Draft Genome Sequence of a Cladosporium Species Isolated from the Mesophotic Ascidian Didemnum maculosum.</title>
        <authorList>
            <person name="Gioti A."/>
            <person name="Siaperas R."/>
            <person name="Nikolaivits E."/>
            <person name="Le Goff G."/>
            <person name="Ouazzani J."/>
            <person name="Kotoulas G."/>
            <person name="Topakas E."/>
        </authorList>
    </citation>
    <scope>NUCLEOTIDE SEQUENCE [LARGE SCALE GENOMIC DNA]</scope>
    <source>
        <strain evidence="7 8">TM138-S3</strain>
    </source>
</reference>
<evidence type="ECO:0000313" key="7">
    <source>
        <dbReference type="EMBL" id="KAL1589539.1"/>
    </source>
</evidence>
<evidence type="ECO:0000256" key="1">
    <source>
        <dbReference type="ARBA" id="ARBA00004450"/>
    </source>
</evidence>
<keyword evidence="4" id="KW-0809">Transit peptide</keyword>
<comment type="caution">
    <text evidence="7">The sequence shown here is derived from an EMBL/GenBank/DDBJ whole genome shotgun (WGS) entry which is preliminary data.</text>
</comment>
<dbReference type="SUPFAM" id="SSF51735">
    <property type="entry name" value="NAD(P)-binding Rossmann-fold domains"/>
    <property type="match status" value="1"/>
</dbReference>
<dbReference type="Gene3D" id="3.40.50.720">
    <property type="entry name" value="NAD(P)-binding Rossmann-like Domain"/>
    <property type="match status" value="1"/>
</dbReference>
<dbReference type="InterPro" id="IPR014843">
    <property type="entry name" value="Him1/Fmp52"/>
</dbReference>
<proteinExistence type="inferred from homology"/>
<keyword evidence="3" id="KW-1000">Mitochondrion outer membrane</keyword>
<dbReference type="RefSeq" id="XP_069232644.1">
    <property type="nucleotide sequence ID" value="XM_069370207.1"/>
</dbReference>
<keyword evidence="5" id="KW-0496">Mitochondrion</keyword>
<dbReference type="GO" id="GO:0005741">
    <property type="term" value="C:mitochondrial outer membrane"/>
    <property type="evidence" value="ECO:0007669"/>
    <property type="project" value="UniProtKB-SubCell"/>
</dbReference>
<evidence type="ECO:0008006" key="9">
    <source>
        <dbReference type="Google" id="ProtNLM"/>
    </source>
</evidence>
<accession>A0AB34KWZ4</accession>
<dbReference type="GO" id="GO:0051170">
    <property type="term" value="P:import into nucleus"/>
    <property type="evidence" value="ECO:0007669"/>
    <property type="project" value="TreeGrafter"/>
</dbReference>
<evidence type="ECO:0000256" key="4">
    <source>
        <dbReference type="ARBA" id="ARBA00022946"/>
    </source>
</evidence>
<dbReference type="FunFam" id="3.40.50.720:FF:000366">
    <property type="entry name" value="Protein FMP52, mitochondrial"/>
    <property type="match status" value="1"/>
</dbReference>
<dbReference type="GeneID" id="96003045"/>
<comment type="subcellular location">
    <subcellularLocation>
        <location evidence="1">Mitochondrion outer membrane</location>
        <topology evidence="1">Peripheral membrane protein</topology>
    </subcellularLocation>
</comment>
<evidence type="ECO:0000256" key="3">
    <source>
        <dbReference type="ARBA" id="ARBA00022787"/>
    </source>
</evidence>
<name>A0AB34KWZ4_9PEZI</name>
<dbReference type="EMBL" id="JAAQHG020000004">
    <property type="protein sequence ID" value="KAL1589539.1"/>
    <property type="molecule type" value="Genomic_DNA"/>
</dbReference>
<evidence type="ECO:0000256" key="6">
    <source>
        <dbReference type="ARBA" id="ARBA00023136"/>
    </source>
</evidence>
<evidence type="ECO:0000256" key="2">
    <source>
        <dbReference type="ARBA" id="ARBA00006617"/>
    </source>
</evidence>
<dbReference type="PANTHER" id="PTHR14097:SF7">
    <property type="entry name" value="OXIDOREDUCTASE HTATIP2"/>
    <property type="match status" value="1"/>
</dbReference>
<dbReference type="InterPro" id="IPR036291">
    <property type="entry name" value="NAD(P)-bd_dom_sf"/>
</dbReference>
<evidence type="ECO:0000256" key="5">
    <source>
        <dbReference type="ARBA" id="ARBA00023128"/>
    </source>
</evidence>
<organism evidence="7 8">
    <name type="scientific">Cladosporium halotolerans</name>
    <dbReference type="NCBI Taxonomy" id="1052096"/>
    <lineage>
        <taxon>Eukaryota</taxon>
        <taxon>Fungi</taxon>
        <taxon>Dikarya</taxon>
        <taxon>Ascomycota</taxon>
        <taxon>Pezizomycotina</taxon>
        <taxon>Dothideomycetes</taxon>
        <taxon>Dothideomycetidae</taxon>
        <taxon>Cladosporiales</taxon>
        <taxon>Cladosporiaceae</taxon>
        <taxon>Cladosporium</taxon>
    </lineage>
</organism>
<comment type="similarity">
    <text evidence="2">Belongs to the FMP52 family.</text>
</comment>
<protein>
    <recommendedName>
        <fullName evidence="9">NAD(P)-binding domain-containing protein</fullName>
    </recommendedName>
</protein>
<dbReference type="Pfam" id="PF08732">
    <property type="entry name" value="HIM1"/>
    <property type="match status" value="1"/>
</dbReference>
<dbReference type="PANTHER" id="PTHR14097">
    <property type="entry name" value="OXIDOREDUCTASE HTATIP2"/>
    <property type="match status" value="1"/>
</dbReference>
<keyword evidence="8" id="KW-1185">Reference proteome</keyword>
<evidence type="ECO:0000313" key="8">
    <source>
        <dbReference type="Proteomes" id="UP000803884"/>
    </source>
</evidence>
<dbReference type="Proteomes" id="UP000803884">
    <property type="component" value="Unassembled WGS sequence"/>
</dbReference>
<keyword evidence="6" id="KW-0472">Membrane</keyword>
<gene>
    <name evidence="7" type="ORF">WHR41_01601</name>
</gene>
<dbReference type="AlphaFoldDB" id="A0AB34KWZ4"/>
<sequence>MTTTVLAGSTGLVGSHILSTLTASPAITKIHAFARKSLPISEKISPLSSPDSQNWPSLYPTSPTPSLFISALGTTRAQAGSFAAQREIDYDLNLALARRAKEAGTKTYVLVSSGGANSGSMMGGYMKMKGELEDAVRDLDFERTVILRPGLLVGSREDSRPPEAALRKVANFMGAVSGGLLKDFWAQDAEVVARAAVSAALQAPERAEKVWVVGQADVVRLGRTEWKD</sequence>